<dbReference type="Pfam" id="PF03807">
    <property type="entry name" value="F420_oxidored"/>
    <property type="match status" value="1"/>
</dbReference>
<dbReference type="EMBL" id="MU853782">
    <property type="protein sequence ID" value="KAK3941577.1"/>
    <property type="molecule type" value="Genomic_DNA"/>
</dbReference>
<gene>
    <name evidence="4" type="ORF">QBC46DRAFT_458267</name>
</gene>
<dbReference type="Gene3D" id="3.40.50.720">
    <property type="entry name" value="NAD(P)-binding Rossmann-like Domain"/>
    <property type="match status" value="1"/>
</dbReference>
<organism evidence="4 5">
    <name type="scientific">Diplogelasinospora grovesii</name>
    <dbReference type="NCBI Taxonomy" id="303347"/>
    <lineage>
        <taxon>Eukaryota</taxon>
        <taxon>Fungi</taxon>
        <taxon>Dikarya</taxon>
        <taxon>Ascomycota</taxon>
        <taxon>Pezizomycotina</taxon>
        <taxon>Sordariomycetes</taxon>
        <taxon>Sordariomycetidae</taxon>
        <taxon>Sordariales</taxon>
        <taxon>Diplogelasinosporaceae</taxon>
        <taxon>Diplogelasinospora</taxon>
    </lineage>
</organism>
<dbReference type="AlphaFoldDB" id="A0AAN6ND60"/>
<feature type="domain" description="Phosphogluconate dehydrogenase NAD-binding putative C-terminal" evidence="3">
    <location>
        <begin position="721"/>
        <end position="790"/>
    </location>
</feature>
<dbReference type="Pfam" id="PF09130">
    <property type="entry name" value="DUF1932"/>
    <property type="match status" value="1"/>
</dbReference>
<dbReference type="InterPro" id="IPR015814">
    <property type="entry name" value="Pgluconate_DH_NAD-bd_C"/>
</dbReference>
<sequence length="830" mass="88484">MILSRLLPRRSGCFTPLFHTRLLLRSQYRRSLSTCFSVSLDPSTASKENVLSALSDVLARTGQLQQKAAEKQPANAAVILASKSLSSWLDDESFISKLLAPLCTEQSSTASSEKPEVLVLSAAVDGIPRSSSATASEGLSVLYGQVENIFHGQQSTEPGRTDFRGAAPTHPPSLEFHTPPLRGGSREKSRKIYVTVPLANTVFETGMPYTITISSYAVSGAGGPLRVSRGVPGDVSQKIVLPSSTSSSSSDVSVPLLPITNPQKIATGLGNILRQLEGPDGKLTPASKELEDIIPKLLDTRAKKLPPADSQADIVSESGPMGVWALVIPERVAQQFMNELPGALQLGSEGEGEEWERAKKVAKLMPKLLASGCHLRKILSGGGGWGLKQGLLSLDPQTRYSNPDQEDVESFIRSFKGEDDSPGSIVTPGSYVQFLVEPIPSKQVQQEETSGSEKSENTLVIGTQNAAAAEPAKADGTQVILDQFGAVSAQGIYISSTNTMATTTTQPRAKIGILSMGDMGSGIARLLIAHGYAVATNLAGRSQDTIDRATSAGVIALPDDVALCKECDVILSVVPPKDAAATAERLRSAITTTPSFRKVEPLYVCDMNAISPASCRTIFTSHFPLPSITRGPPWVRFVDGCILGGPPSTADDDGNEWSCPLMPTSGPYNLAEIPNYGEHLTRTLRMRHISEDIGAASGLKMCFASLSKGYAAIAVQAVTTAQKLGVLSDLKQSLRELAPANLERMEKAVVGMAPKAYRWVAEMEEISATHMVDGGFGPELFKGAADVFRVVTEDTVLGQEKIGKRKRGTNADDVAAAMVEGMQEKRKKRD</sequence>
<protein>
    <recommendedName>
        <fullName evidence="6">6-phosphogluconate dehydrogenase C-terminal domain-like protein</fullName>
    </recommendedName>
</protein>
<evidence type="ECO:0000313" key="5">
    <source>
        <dbReference type="Proteomes" id="UP001303473"/>
    </source>
</evidence>
<dbReference type="InterPro" id="IPR013328">
    <property type="entry name" value="6PGD_dom2"/>
</dbReference>
<evidence type="ECO:0000256" key="1">
    <source>
        <dbReference type="ARBA" id="ARBA00007598"/>
    </source>
</evidence>
<dbReference type="PANTHER" id="PTHR43580">
    <property type="entry name" value="OXIDOREDUCTASE GLYR1-RELATED"/>
    <property type="match status" value="1"/>
</dbReference>
<proteinExistence type="inferred from homology"/>
<dbReference type="GO" id="GO:0140673">
    <property type="term" value="P:transcription elongation-coupled chromatin remodeling"/>
    <property type="evidence" value="ECO:0007669"/>
    <property type="project" value="TreeGrafter"/>
</dbReference>
<dbReference type="Gene3D" id="1.10.1040.10">
    <property type="entry name" value="N-(1-d-carboxylethyl)-l-norvaline Dehydrogenase, domain 2"/>
    <property type="match status" value="1"/>
</dbReference>
<comment type="caution">
    <text evidence="4">The sequence shown here is derived from an EMBL/GenBank/DDBJ whole genome shotgun (WGS) entry which is preliminary data.</text>
</comment>
<dbReference type="PANTHER" id="PTHR43580:SF2">
    <property type="entry name" value="CYTOKINE-LIKE NUCLEAR FACTOR N-PAC"/>
    <property type="match status" value="1"/>
</dbReference>
<feature type="domain" description="Pyrroline-5-carboxylate reductase catalytic N-terminal" evidence="2">
    <location>
        <begin position="510"/>
        <end position="586"/>
    </location>
</feature>
<evidence type="ECO:0008006" key="6">
    <source>
        <dbReference type="Google" id="ProtNLM"/>
    </source>
</evidence>
<evidence type="ECO:0000313" key="4">
    <source>
        <dbReference type="EMBL" id="KAK3941577.1"/>
    </source>
</evidence>
<accession>A0AAN6ND60</accession>
<dbReference type="InterPro" id="IPR051265">
    <property type="entry name" value="HIBADH-related_NP60_sf"/>
</dbReference>
<dbReference type="GO" id="GO:0000785">
    <property type="term" value="C:chromatin"/>
    <property type="evidence" value="ECO:0007669"/>
    <property type="project" value="TreeGrafter"/>
</dbReference>
<dbReference type="InterPro" id="IPR036291">
    <property type="entry name" value="NAD(P)-bd_dom_sf"/>
</dbReference>
<dbReference type="GO" id="GO:0031491">
    <property type="term" value="F:nucleosome binding"/>
    <property type="evidence" value="ECO:0007669"/>
    <property type="project" value="TreeGrafter"/>
</dbReference>
<comment type="similarity">
    <text evidence="1">Belongs to the HIBADH-related family. NP60 subfamily.</text>
</comment>
<evidence type="ECO:0000259" key="2">
    <source>
        <dbReference type="Pfam" id="PF03807"/>
    </source>
</evidence>
<name>A0AAN6ND60_9PEZI</name>
<dbReference type="SUPFAM" id="SSF48179">
    <property type="entry name" value="6-phosphogluconate dehydrogenase C-terminal domain-like"/>
    <property type="match status" value="1"/>
</dbReference>
<dbReference type="SUPFAM" id="SSF51735">
    <property type="entry name" value="NAD(P)-binding Rossmann-fold domains"/>
    <property type="match status" value="1"/>
</dbReference>
<dbReference type="Proteomes" id="UP001303473">
    <property type="component" value="Unassembled WGS sequence"/>
</dbReference>
<keyword evidence="5" id="KW-1185">Reference proteome</keyword>
<evidence type="ECO:0000259" key="3">
    <source>
        <dbReference type="Pfam" id="PF09130"/>
    </source>
</evidence>
<reference evidence="5" key="1">
    <citation type="journal article" date="2023" name="Mol. Phylogenet. Evol.">
        <title>Genome-scale phylogeny and comparative genomics of the fungal order Sordariales.</title>
        <authorList>
            <person name="Hensen N."/>
            <person name="Bonometti L."/>
            <person name="Westerberg I."/>
            <person name="Brannstrom I.O."/>
            <person name="Guillou S."/>
            <person name="Cros-Aarteil S."/>
            <person name="Calhoun S."/>
            <person name="Haridas S."/>
            <person name="Kuo A."/>
            <person name="Mondo S."/>
            <person name="Pangilinan J."/>
            <person name="Riley R."/>
            <person name="LaButti K."/>
            <person name="Andreopoulos B."/>
            <person name="Lipzen A."/>
            <person name="Chen C."/>
            <person name="Yan M."/>
            <person name="Daum C."/>
            <person name="Ng V."/>
            <person name="Clum A."/>
            <person name="Steindorff A."/>
            <person name="Ohm R.A."/>
            <person name="Martin F."/>
            <person name="Silar P."/>
            <person name="Natvig D.O."/>
            <person name="Lalanne C."/>
            <person name="Gautier V."/>
            <person name="Ament-Velasquez S.L."/>
            <person name="Kruys A."/>
            <person name="Hutchinson M.I."/>
            <person name="Powell A.J."/>
            <person name="Barry K."/>
            <person name="Miller A.N."/>
            <person name="Grigoriev I.V."/>
            <person name="Debuchy R."/>
            <person name="Gladieux P."/>
            <person name="Hiltunen Thoren M."/>
            <person name="Johannesson H."/>
        </authorList>
    </citation>
    <scope>NUCLEOTIDE SEQUENCE [LARGE SCALE GENOMIC DNA]</scope>
    <source>
        <strain evidence="5">CBS 340.73</strain>
    </source>
</reference>
<dbReference type="InterPro" id="IPR028939">
    <property type="entry name" value="P5C_Rdtase_cat_N"/>
</dbReference>
<dbReference type="InterPro" id="IPR008927">
    <property type="entry name" value="6-PGluconate_DH-like_C_sf"/>
</dbReference>
<dbReference type="GO" id="GO:0003677">
    <property type="term" value="F:DNA binding"/>
    <property type="evidence" value="ECO:0007669"/>
    <property type="project" value="TreeGrafter"/>
</dbReference>